<keyword evidence="3" id="KW-1185">Reference proteome</keyword>
<sequence>MRRRHRRQWMVMMEVVEVSLQAITLRNLLLRGHQLPLIFVYVVLIVLNCATTFYFVSIDWTRDFSDEMTVGAILDMCFAVFFFPATQLAYAIKTFRGDFEMLRIRQHIIELVRKKSRKIAEIPDTKSISPKKSVVRMPSTVSKAIHTQVSGIPSIVGILFLFTGIVLSVLAAKAVNTSTMLCGSYASSCPVYPYHSFMEDSKAACPCLAFISQSINPIDKERVGPPPEIMTNLSIHAEAGTLRTIQIINRDLNPSLPPAVQNCVHLQQL</sequence>
<feature type="transmembrane region" description="Helical" evidence="1">
    <location>
        <begin position="68"/>
        <end position="92"/>
    </location>
</feature>
<keyword evidence="1" id="KW-0472">Membrane</keyword>
<protein>
    <submittedName>
        <fullName evidence="2">Uncharacterized protein</fullName>
    </submittedName>
</protein>
<proteinExistence type="predicted"/>
<evidence type="ECO:0000313" key="2">
    <source>
        <dbReference type="EMBL" id="TMW57748.1"/>
    </source>
</evidence>
<organism evidence="2 3">
    <name type="scientific">Pythium oligandrum</name>
    <name type="common">Mycoparasitic fungus</name>
    <dbReference type="NCBI Taxonomy" id="41045"/>
    <lineage>
        <taxon>Eukaryota</taxon>
        <taxon>Sar</taxon>
        <taxon>Stramenopiles</taxon>
        <taxon>Oomycota</taxon>
        <taxon>Peronosporomycetes</taxon>
        <taxon>Pythiales</taxon>
        <taxon>Pythiaceae</taxon>
        <taxon>Pythium</taxon>
    </lineage>
</organism>
<dbReference type="Proteomes" id="UP000794436">
    <property type="component" value="Unassembled WGS sequence"/>
</dbReference>
<feature type="transmembrane region" description="Helical" evidence="1">
    <location>
        <begin position="152"/>
        <end position="172"/>
    </location>
</feature>
<evidence type="ECO:0000256" key="1">
    <source>
        <dbReference type="SAM" id="Phobius"/>
    </source>
</evidence>
<evidence type="ECO:0000313" key="3">
    <source>
        <dbReference type="Proteomes" id="UP000794436"/>
    </source>
</evidence>
<feature type="transmembrane region" description="Helical" evidence="1">
    <location>
        <begin position="35"/>
        <end position="56"/>
    </location>
</feature>
<comment type="caution">
    <text evidence="2">The sequence shown here is derived from an EMBL/GenBank/DDBJ whole genome shotgun (WGS) entry which is preliminary data.</text>
</comment>
<keyword evidence="1" id="KW-1133">Transmembrane helix</keyword>
<reference evidence="2" key="1">
    <citation type="submission" date="2019-03" db="EMBL/GenBank/DDBJ databases">
        <title>Long read genome sequence of the mycoparasitic Pythium oligandrum ATCC 38472 isolated from sugarbeet rhizosphere.</title>
        <authorList>
            <person name="Gaulin E."/>
        </authorList>
    </citation>
    <scope>NUCLEOTIDE SEQUENCE</scope>
    <source>
        <strain evidence="2">ATCC 38472_TT</strain>
    </source>
</reference>
<accession>A0A8K1FGG0</accession>
<keyword evidence="1" id="KW-0812">Transmembrane</keyword>
<dbReference type="OrthoDB" id="119286at2759"/>
<dbReference type="EMBL" id="SPLM01000114">
    <property type="protein sequence ID" value="TMW57748.1"/>
    <property type="molecule type" value="Genomic_DNA"/>
</dbReference>
<dbReference type="AlphaFoldDB" id="A0A8K1FGG0"/>
<name>A0A8K1FGG0_PYTOL</name>
<gene>
    <name evidence="2" type="ORF">Poli38472_014351</name>
</gene>